<accession>A0ABZ2KC14</accession>
<keyword evidence="1" id="KW-0812">Transmembrane</keyword>
<evidence type="ECO:0000313" key="2">
    <source>
        <dbReference type="EMBL" id="WXA95110.1"/>
    </source>
</evidence>
<feature type="transmembrane region" description="Helical" evidence="1">
    <location>
        <begin position="21"/>
        <end position="43"/>
    </location>
</feature>
<name>A0ABZ2KC14_9BACT</name>
<dbReference type="Proteomes" id="UP001379533">
    <property type="component" value="Chromosome"/>
</dbReference>
<reference evidence="2 3" key="1">
    <citation type="submission" date="2021-12" db="EMBL/GenBank/DDBJ databases">
        <title>Discovery of the Pendulisporaceae a myxobacterial family with distinct sporulation behavior and unique specialized metabolism.</title>
        <authorList>
            <person name="Garcia R."/>
            <person name="Popoff A."/>
            <person name="Bader C.D."/>
            <person name="Loehr J."/>
            <person name="Walesch S."/>
            <person name="Walt C."/>
            <person name="Boldt J."/>
            <person name="Bunk B."/>
            <person name="Haeckl F.J.F.P.J."/>
            <person name="Gunesch A.P."/>
            <person name="Birkelbach J."/>
            <person name="Nuebel U."/>
            <person name="Pietschmann T."/>
            <person name="Bach T."/>
            <person name="Mueller R."/>
        </authorList>
    </citation>
    <scope>NUCLEOTIDE SEQUENCE [LARGE SCALE GENOMIC DNA]</scope>
    <source>
        <strain evidence="2 3">MSr12523</strain>
    </source>
</reference>
<keyword evidence="1" id="KW-1133">Transmembrane helix</keyword>
<protein>
    <submittedName>
        <fullName evidence="2">Uncharacterized protein</fullName>
    </submittedName>
</protein>
<organism evidence="2 3">
    <name type="scientific">Pendulispora brunnea</name>
    <dbReference type="NCBI Taxonomy" id="2905690"/>
    <lineage>
        <taxon>Bacteria</taxon>
        <taxon>Pseudomonadati</taxon>
        <taxon>Myxococcota</taxon>
        <taxon>Myxococcia</taxon>
        <taxon>Myxococcales</taxon>
        <taxon>Sorangiineae</taxon>
        <taxon>Pendulisporaceae</taxon>
        <taxon>Pendulispora</taxon>
    </lineage>
</organism>
<dbReference type="EMBL" id="CP089982">
    <property type="protein sequence ID" value="WXA95110.1"/>
    <property type="molecule type" value="Genomic_DNA"/>
</dbReference>
<evidence type="ECO:0000256" key="1">
    <source>
        <dbReference type="SAM" id="Phobius"/>
    </source>
</evidence>
<proteinExistence type="predicted"/>
<evidence type="ECO:0000313" key="3">
    <source>
        <dbReference type="Proteomes" id="UP001379533"/>
    </source>
</evidence>
<feature type="transmembrane region" description="Helical" evidence="1">
    <location>
        <begin position="55"/>
        <end position="73"/>
    </location>
</feature>
<gene>
    <name evidence="2" type="ORF">LZC95_52900</name>
</gene>
<dbReference type="RefSeq" id="WP_394845718.1">
    <property type="nucleotide sequence ID" value="NZ_CP089982.1"/>
</dbReference>
<keyword evidence="1" id="KW-0472">Membrane</keyword>
<keyword evidence="3" id="KW-1185">Reference proteome</keyword>
<sequence>MAKKRFRQAARHERRFFPQSSANPILVRVIGGVGAMALGAGAWGQLFATEPFKATPWLLAAGAGLFGFAIWFGTSGDPVLRVGDGGVGIDRGTIRRIAWHAVTGITWDSEKKSVVVKGRDEADQELTVAARVASQPQAAAWILKEARERIADLVSVPEDAGVPEAVDDPTDLLPMDPLQVVGKRCAASNRSIAYEPDARICTRCERVYHKDYVPKKCACGAPMPQVKEKSA</sequence>